<evidence type="ECO:0000313" key="9">
    <source>
        <dbReference type="EMBL" id="CAL5076961.1"/>
    </source>
</evidence>
<dbReference type="InterPro" id="IPR036879">
    <property type="entry name" value="TF_MADSbox_sf"/>
</dbReference>
<protein>
    <recommendedName>
        <fullName evidence="7">MADS-box domain-containing protein</fullName>
    </recommendedName>
</protein>
<reference evidence="9 10" key="1">
    <citation type="submission" date="2024-10" db="EMBL/GenBank/DDBJ databases">
        <authorList>
            <person name="Ryan C."/>
        </authorList>
    </citation>
    <scope>NUCLEOTIDE SEQUENCE [LARGE SCALE GENOMIC DNA]</scope>
</reference>
<evidence type="ECO:0000313" key="10">
    <source>
        <dbReference type="Proteomes" id="UP001497457"/>
    </source>
</evidence>
<dbReference type="Proteomes" id="UP001497457">
    <property type="component" value="Chromosome 5rd"/>
</dbReference>
<dbReference type="Gene3D" id="3.40.1810.10">
    <property type="entry name" value="Transcription factor, MADS-box"/>
    <property type="match status" value="1"/>
</dbReference>
<evidence type="ECO:0000256" key="2">
    <source>
        <dbReference type="ARBA" id="ARBA00023015"/>
    </source>
</evidence>
<dbReference type="Pfam" id="PF00319">
    <property type="entry name" value="SRF-TF"/>
    <property type="match status" value="1"/>
</dbReference>
<feature type="compositionally biased region" description="Low complexity" evidence="6">
    <location>
        <begin position="173"/>
        <end position="197"/>
    </location>
</feature>
<feature type="region of interest" description="Disordered" evidence="6">
    <location>
        <begin position="387"/>
        <end position="414"/>
    </location>
</feature>
<keyword evidence="5" id="KW-0539">Nucleus</keyword>
<evidence type="ECO:0000256" key="3">
    <source>
        <dbReference type="ARBA" id="ARBA00023125"/>
    </source>
</evidence>
<dbReference type="AlphaFoldDB" id="A0ABC9FK73"/>
<dbReference type="CDD" id="cd00120">
    <property type="entry name" value="MADS"/>
    <property type="match status" value="1"/>
</dbReference>
<accession>A0ABC9FK73</accession>
<dbReference type="InterPro" id="IPR050142">
    <property type="entry name" value="MADS-box/MEF2_TF"/>
</dbReference>
<dbReference type="EMBL" id="OZ075116">
    <property type="protein sequence ID" value="CAL5076961.1"/>
    <property type="molecule type" value="Genomic_DNA"/>
</dbReference>
<evidence type="ECO:0000313" key="8">
    <source>
        <dbReference type="EMBL" id="CAL5067188.1"/>
    </source>
</evidence>
<dbReference type="EMBL" id="OZ075115">
    <property type="protein sequence ID" value="CAL5067188.1"/>
    <property type="molecule type" value="Genomic_DNA"/>
</dbReference>
<dbReference type="InterPro" id="IPR002100">
    <property type="entry name" value="TF_MADSbox"/>
</dbReference>
<dbReference type="SUPFAM" id="SSF55455">
    <property type="entry name" value="SRF-like"/>
    <property type="match status" value="1"/>
</dbReference>
<keyword evidence="2" id="KW-0805">Transcription regulation</keyword>
<dbReference type="GO" id="GO:0005634">
    <property type="term" value="C:nucleus"/>
    <property type="evidence" value="ECO:0007669"/>
    <property type="project" value="UniProtKB-SubCell"/>
</dbReference>
<keyword evidence="10" id="KW-1185">Reference proteome</keyword>
<keyword evidence="3" id="KW-0238">DNA-binding</keyword>
<gene>
    <name evidence="8" type="ORF">URODEC1_LOCUS100850</name>
    <name evidence="9" type="ORF">URODEC1_LOCUS106427</name>
</gene>
<evidence type="ECO:0000256" key="4">
    <source>
        <dbReference type="ARBA" id="ARBA00023163"/>
    </source>
</evidence>
<dbReference type="PRINTS" id="PR00404">
    <property type="entry name" value="MADSDOMAIN"/>
</dbReference>
<feature type="region of interest" description="Disordered" evidence="6">
    <location>
        <begin position="169"/>
        <end position="205"/>
    </location>
</feature>
<keyword evidence="4" id="KW-0804">Transcription</keyword>
<evidence type="ECO:0000256" key="5">
    <source>
        <dbReference type="ARBA" id="ARBA00023242"/>
    </source>
</evidence>
<feature type="region of interest" description="Disordered" evidence="6">
    <location>
        <begin position="292"/>
        <end position="319"/>
    </location>
</feature>
<evidence type="ECO:0000256" key="6">
    <source>
        <dbReference type="SAM" id="MobiDB-lite"/>
    </source>
</evidence>
<proteinExistence type="predicted"/>
<dbReference type="GO" id="GO:0003677">
    <property type="term" value="F:DNA binding"/>
    <property type="evidence" value="ECO:0007669"/>
    <property type="project" value="UniProtKB-KW"/>
</dbReference>
<feature type="domain" description="MADS-box" evidence="7">
    <location>
        <begin position="3"/>
        <end position="63"/>
    </location>
</feature>
<sequence>MTRRPKRSGISYIEDDNDRSITFSKRRAGLYKTATDLSTLTGARVAIALESKTGKMSSFGTPLATPIIDSFLSGNVPVDPFVDEEQNAKIIFLQNELFKAEKEKFIEDSRTKETIARAKEIQETSRKSKLVYGKVEDLSVEELHELVHDFSQIEKEINDRLRLQQPTNQLEAGGSKDSSSGQLSSSRSPSSQIQMPPRRLPWTPIQPYLQLPRSSRSLPELPRSQSSLLHPSLLPSEQARSMPLFQLLKPQHTLAVEPQAQMMPSPIETYQHNYNTKGMHINGNISQSTLMSALPPPPPAASSVSAFDNECSPPSSLEQPPTPLLIEAELHPGEQPENQSSTRGFAVGHPFANYQWPSPIPSNEPYYDVSLYGLNFNLGYHGDYGDQAADEREMPSPSGLHQQAYDCPYRNIDP</sequence>
<dbReference type="PROSITE" id="PS50066">
    <property type="entry name" value="MADS_BOX_2"/>
    <property type="match status" value="1"/>
</dbReference>
<comment type="subcellular location">
    <subcellularLocation>
        <location evidence="1">Nucleus</location>
    </subcellularLocation>
</comment>
<evidence type="ECO:0000256" key="1">
    <source>
        <dbReference type="ARBA" id="ARBA00004123"/>
    </source>
</evidence>
<dbReference type="SMART" id="SM00432">
    <property type="entry name" value="MADS"/>
    <property type="match status" value="1"/>
</dbReference>
<name>A0ABC9FK73_9POAL</name>
<dbReference type="PANTHER" id="PTHR48019">
    <property type="entry name" value="SERUM RESPONSE FACTOR HOMOLOG"/>
    <property type="match status" value="1"/>
</dbReference>
<organism evidence="9 10">
    <name type="scientific">Urochloa decumbens</name>
    <dbReference type="NCBI Taxonomy" id="240449"/>
    <lineage>
        <taxon>Eukaryota</taxon>
        <taxon>Viridiplantae</taxon>
        <taxon>Streptophyta</taxon>
        <taxon>Embryophyta</taxon>
        <taxon>Tracheophyta</taxon>
        <taxon>Spermatophyta</taxon>
        <taxon>Magnoliopsida</taxon>
        <taxon>Liliopsida</taxon>
        <taxon>Poales</taxon>
        <taxon>Poaceae</taxon>
        <taxon>PACMAD clade</taxon>
        <taxon>Panicoideae</taxon>
        <taxon>Panicodae</taxon>
        <taxon>Paniceae</taxon>
        <taxon>Melinidinae</taxon>
        <taxon>Urochloa</taxon>
    </lineage>
</organism>
<evidence type="ECO:0000259" key="7">
    <source>
        <dbReference type="PROSITE" id="PS50066"/>
    </source>
</evidence>
<dbReference type="Proteomes" id="UP001497457">
    <property type="component" value="Chromosome 6rd"/>
</dbReference>